<evidence type="ECO:0000256" key="5">
    <source>
        <dbReference type="SAM" id="MobiDB-lite"/>
    </source>
</evidence>
<sequence>MKEEAYGKPPPKVEITDSLSIALVVSSESFIGPRLAAELLKLPLKVMFLAQGEADEVKHLVPNERFALIRQEDLFSPKKDELTINYIFHIHQENGEVGPANSQHEREEIQEIARNKQAKYEEIQIAGGDRNIASITSALETIEPKEDNDNLRLIKVIDPYGPRMPLTGERFLEKCFQGMKRKELEIVGEGLNPLYPLFVSDAVSALIKAMFSESAAGKTLIIGGGREITALNLAYKLREMNFRETGELVAMKFINEPDRNENEDVLLSRRDLKEKLREAQTILEWKPQTELEEGLTETLRAVNRTQPEDTESPKDTSQPNNHKRRQELNYPPDFHEGIKTTLRPLKNDKRWKVATLTMLALIIVPLLILTQTIGAGMLALAQATREVKQANFLSSQKTAQKATSRFVLARQEFLLIASIFPNKLRQTSLAQRIEEALTAGELLARAVEHLGKTGSYATQTRDVILGKSDNPLDEQIGKIATELKELFIKLSLIETIVENNAGGKPGMLVEPLQDGIETIKTTIKASKSLVLDAQKLTNLLGKLLTPGEKQTYLVLLQNSAELRPTGGFIGSYALLDFQDAKLMGFTVEDVYVADGQLKGHVEPPPPIKKYLGEGGWYLRDANWNADFPTSARQIEWFFEKETGTKVDGTIAINLYVVREFLRALGPVELVDYQATITPDNLFQIAETTSELNSFPGTTQKKDFLGSLSRSLFLRLQEADPKTLIRVTQALVTSLDQGQLLITSHDGEAQRTLRNLGWDGSLREVNCNQGEGEESCHPSFFAISEANVGVNKANYFVDRAITLAQRLQRELTQTTLTVRYQNHSQTESWPGGTYKNYLRVYFEKGGKAVSVKVDGEEVRQNIDLGVEQGKMVIGFLVDIPTQSQKTVEIVFQTGPLLMKDGMAKAVLLLQKQPGTQDDPLRVQLVSEGMAVKNSNIPLMVTDHTATLTQNFSRDMNLVVEFEKAKAK</sequence>
<evidence type="ECO:0000256" key="1">
    <source>
        <dbReference type="ARBA" id="ARBA00001911"/>
    </source>
</evidence>
<dbReference type="Gene3D" id="3.40.50.720">
    <property type="entry name" value="NAD(P)-binding Rossmann-like Domain"/>
    <property type="match status" value="1"/>
</dbReference>
<dbReference type="PANTHER" id="PTHR43078:SF6">
    <property type="entry name" value="UDP-GLUCURONIC ACID DECARBOXYLASE 1"/>
    <property type="match status" value="1"/>
</dbReference>
<name>A0A1G1VUI2_9BACT</name>
<evidence type="ECO:0000313" key="7">
    <source>
        <dbReference type="EMBL" id="OGY19073.1"/>
    </source>
</evidence>
<comment type="cofactor">
    <cofactor evidence="1">
        <name>NAD(+)</name>
        <dbReference type="ChEBI" id="CHEBI:57540"/>
    </cofactor>
</comment>
<dbReference type="Proteomes" id="UP000179233">
    <property type="component" value="Unassembled WGS sequence"/>
</dbReference>
<evidence type="ECO:0000256" key="3">
    <source>
        <dbReference type="ARBA" id="ARBA00023027"/>
    </source>
</evidence>
<comment type="caution">
    <text evidence="7">The sequence shown here is derived from an EMBL/GenBank/DDBJ whole genome shotgun (WGS) entry which is preliminary data.</text>
</comment>
<dbReference type="AlphaFoldDB" id="A0A1G1VUI2"/>
<feature type="transmembrane region" description="Helical" evidence="6">
    <location>
        <begin position="353"/>
        <end position="381"/>
    </location>
</feature>
<dbReference type="GO" id="GO:0042732">
    <property type="term" value="P:D-xylose metabolic process"/>
    <property type="evidence" value="ECO:0007669"/>
    <property type="project" value="InterPro"/>
</dbReference>
<dbReference type="InterPro" id="IPR044516">
    <property type="entry name" value="UXS-like"/>
</dbReference>
<dbReference type="InterPro" id="IPR025101">
    <property type="entry name" value="DUF4012"/>
</dbReference>
<dbReference type="Pfam" id="PF13196">
    <property type="entry name" value="DUF4012"/>
    <property type="match status" value="1"/>
</dbReference>
<keyword evidence="3" id="KW-0520">NAD</keyword>
<dbReference type="GO" id="GO:0070403">
    <property type="term" value="F:NAD+ binding"/>
    <property type="evidence" value="ECO:0007669"/>
    <property type="project" value="InterPro"/>
</dbReference>
<evidence type="ECO:0000256" key="2">
    <source>
        <dbReference type="ARBA" id="ARBA00022793"/>
    </source>
</evidence>
<reference evidence="7 8" key="1">
    <citation type="journal article" date="2016" name="Nat. Commun.">
        <title>Thousands of microbial genomes shed light on interconnected biogeochemical processes in an aquifer system.</title>
        <authorList>
            <person name="Anantharaman K."/>
            <person name="Brown C.T."/>
            <person name="Hug L.A."/>
            <person name="Sharon I."/>
            <person name="Castelle C.J."/>
            <person name="Probst A.J."/>
            <person name="Thomas B.C."/>
            <person name="Singh A."/>
            <person name="Wilkins M.J."/>
            <person name="Karaoz U."/>
            <person name="Brodie E.L."/>
            <person name="Williams K.H."/>
            <person name="Hubbard S.S."/>
            <person name="Banfield J.F."/>
        </authorList>
    </citation>
    <scope>NUCLEOTIDE SEQUENCE [LARGE SCALE GENOMIC DNA]</scope>
</reference>
<evidence type="ECO:0000256" key="6">
    <source>
        <dbReference type="SAM" id="Phobius"/>
    </source>
</evidence>
<dbReference type="SUPFAM" id="SSF51735">
    <property type="entry name" value="NAD(P)-binding Rossmann-fold domains"/>
    <property type="match status" value="1"/>
</dbReference>
<keyword evidence="6" id="KW-0812">Transmembrane</keyword>
<evidence type="ECO:0000313" key="8">
    <source>
        <dbReference type="Proteomes" id="UP000179233"/>
    </source>
</evidence>
<evidence type="ECO:0000256" key="4">
    <source>
        <dbReference type="ARBA" id="ARBA00023239"/>
    </source>
</evidence>
<protein>
    <recommendedName>
        <fullName evidence="9">DUF4012 domain-containing protein</fullName>
    </recommendedName>
</protein>
<keyword evidence="4" id="KW-0456">Lyase</keyword>
<keyword evidence="2" id="KW-0210">Decarboxylase</keyword>
<proteinExistence type="predicted"/>
<keyword evidence="6" id="KW-0472">Membrane</keyword>
<organism evidence="7 8">
    <name type="scientific">Candidatus Chisholmbacteria bacterium RIFCSPHIGHO2_01_FULL_52_32</name>
    <dbReference type="NCBI Taxonomy" id="1797591"/>
    <lineage>
        <taxon>Bacteria</taxon>
        <taxon>Candidatus Chisholmiibacteriota</taxon>
    </lineage>
</organism>
<keyword evidence="6" id="KW-1133">Transmembrane helix</keyword>
<gene>
    <name evidence="7" type="ORF">A2786_06065</name>
</gene>
<dbReference type="PANTHER" id="PTHR43078">
    <property type="entry name" value="UDP-GLUCURONIC ACID DECARBOXYLASE-RELATED"/>
    <property type="match status" value="1"/>
</dbReference>
<accession>A0A1G1VUI2</accession>
<dbReference type="InterPro" id="IPR036291">
    <property type="entry name" value="NAD(P)-bd_dom_sf"/>
</dbReference>
<feature type="region of interest" description="Disordered" evidence="5">
    <location>
        <begin position="302"/>
        <end position="333"/>
    </location>
</feature>
<evidence type="ECO:0008006" key="9">
    <source>
        <dbReference type="Google" id="ProtNLM"/>
    </source>
</evidence>
<dbReference type="GO" id="GO:0005737">
    <property type="term" value="C:cytoplasm"/>
    <property type="evidence" value="ECO:0007669"/>
    <property type="project" value="TreeGrafter"/>
</dbReference>
<dbReference type="EMBL" id="MHCJ01000001">
    <property type="protein sequence ID" value="OGY19073.1"/>
    <property type="molecule type" value="Genomic_DNA"/>
</dbReference>
<dbReference type="GO" id="GO:0048040">
    <property type="term" value="F:UDP-glucuronate decarboxylase activity"/>
    <property type="evidence" value="ECO:0007669"/>
    <property type="project" value="TreeGrafter"/>
</dbReference>